<feature type="transmembrane region" description="Helical" evidence="7">
    <location>
        <begin position="76"/>
        <end position="99"/>
    </location>
</feature>
<dbReference type="Gene3D" id="1.20.1560.10">
    <property type="entry name" value="ABC transporter type 1, transmembrane domain"/>
    <property type="match status" value="1"/>
</dbReference>
<dbReference type="GO" id="GO:0005524">
    <property type="term" value="F:ATP binding"/>
    <property type="evidence" value="ECO:0007669"/>
    <property type="project" value="UniProtKB-KW"/>
</dbReference>
<proteinExistence type="predicted"/>
<dbReference type="InterPro" id="IPR011527">
    <property type="entry name" value="ABC1_TM_dom"/>
</dbReference>
<protein>
    <submittedName>
        <fullName evidence="10">ABC transporter ATP-binding protein</fullName>
    </submittedName>
</protein>
<dbReference type="InterPro" id="IPR003593">
    <property type="entry name" value="AAA+_ATPase"/>
</dbReference>
<reference evidence="10 11" key="1">
    <citation type="submission" date="2024-09" db="EMBL/GenBank/DDBJ databases">
        <authorList>
            <person name="Sun Q."/>
            <person name="Mori K."/>
        </authorList>
    </citation>
    <scope>NUCLEOTIDE SEQUENCE [LARGE SCALE GENOMIC DNA]</scope>
    <source>
        <strain evidence="10 11">ATCC 51285</strain>
    </source>
</reference>
<dbReference type="Pfam" id="PF00005">
    <property type="entry name" value="ABC_tran"/>
    <property type="match status" value="1"/>
</dbReference>
<keyword evidence="6 7" id="KW-0472">Membrane</keyword>
<evidence type="ECO:0000259" key="9">
    <source>
        <dbReference type="PROSITE" id="PS50929"/>
    </source>
</evidence>
<feature type="domain" description="ABC transmembrane type-1" evidence="9">
    <location>
        <begin position="29"/>
        <end position="318"/>
    </location>
</feature>
<feature type="transmembrane region" description="Helical" evidence="7">
    <location>
        <begin position="157"/>
        <end position="176"/>
    </location>
</feature>
<evidence type="ECO:0000313" key="11">
    <source>
        <dbReference type="Proteomes" id="UP001589628"/>
    </source>
</evidence>
<evidence type="ECO:0000259" key="8">
    <source>
        <dbReference type="PROSITE" id="PS50893"/>
    </source>
</evidence>
<keyword evidence="5 7" id="KW-1133">Transmembrane helix</keyword>
<dbReference type="Gene3D" id="3.40.50.300">
    <property type="entry name" value="P-loop containing nucleotide triphosphate hydrolases"/>
    <property type="match status" value="1"/>
</dbReference>
<dbReference type="EMBL" id="JBHLZN010000001">
    <property type="protein sequence ID" value="MFB9885284.1"/>
    <property type="molecule type" value="Genomic_DNA"/>
</dbReference>
<evidence type="ECO:0000256" key="5">
    <source>
        <dbReference type="ARBA" id="ARBA00022989"/>
    </source>
</evidence>
<accession>A0ABV5ZAY5</accession>
<dbReference type="CDD" id="cd07346">
    <property type="entry name" value="ABC_6TM_exporters"/>
    <property type="match status" value="1"/>
</dbReference>
<dbReference type="InterPro" id="IPR017871">
    <property type="entry name" value="ABC_transporter-like_CS"/>
</dbReference>
<dbReference type="Pfam" id="PF00664">
    <property type="entry name" value="ABC_membrane"/>
    <property type="match status" value="1"/>
</dbReference>
<dbReference type="PANTHER" id="PTHR24221">
    <property type="entry name" value="ATP-BINDING CASSETTE SUB-FAMILY B"/>
    <property type="match status" value="1"/>
</dbReference>
<evidence type="ECO:0000313" key="10">
    <source>
        <dbReference type="EMBL" id="MFB9885284.1"/>
    </source>
</evidence>
<evidence type="ECO:0000256" key="1">
    <source>
        <dbReference type="ARBA" id="ARBA00004651"/>
    </source>
</evidence>
<dbReference type="RefSeq" id="WP_027313131.1">
    <property type="nucleotide sequence ID" value="NZ_JBHLZN010000001.1"/>
</dbReference>
<keyword evidence="2 7" id="KW-0812">Transmembrane</keyword>
<comment type="caution">
    <text evidence="10">The sequence shown here is derived from an EMBL/GenBank/DDBJ whole genome shotgun (WGS) entry which is preliminary data.</text>
</comment>
<dbReference type="PANTHER" id="PTHR24221:SF233">
    <property type="entry name" value="ATP-BINDING_PERMEASE FUSION ABC TRANSPORTER-RELATED"/>
    <property type="match status" value="1"/>
</dbReference>
<evidence type="ECO:0000256" key="6">
    <source>
        <dbReference type="ARBA" id="ARBA00023136"/>
    </source>
</evidence>
<feature type="transmembrane region" description="Helical" evidence="7">
    <location>
        <begin position="182"/>
        <end position="201"/>
    </location>
</feature>
<evidence type="ECO:0000256" key="2">
    <source>
        <dbReference type="ARBA" id="ARBA00022692"/>
    </source>
</evidence>
<feature type="transmembrane region" description="Helical" evidence="7">
    <location>
        <begin position="284"/>
        <end position="308"/>
    </location>
</feature>
<dbReference type="PROSITE" id="PS00211">
    <property type="entry name" value="ABC_TRANSPORTER_1"/>
    <property type="match status" value="1"/>
</dbReference>
<feature type="transmembrane region" description="Helical" evidence="7">
    <location>
        <begin position="27"/>
        <end position="49"/>
    </location>
</feature>
<evidence type="ECO:0000256" key="7">
    <source>
        <dbReference type="SAM" id="Phobius"/>
    </source>
</evidence>
<dbReference type="InterPro" id="IPR003439">
    <property type="entry name" value="ABC_transporter-like_ATP-bd"/>
</dbReference>
<gene>
    <name evidence="10" type="ORF">ACFFLH_02495</name>
</gene>
<name>A0ABV5ZAY5_9GAMM</name>
<keyword evidence="4 10" id="KW-0067">ATP-binding</keyword>
<dbReference type="InterPro" id="IPR027417">
    <property type="entry name" value="P-loop_NTPase"/>
</dbReference>
<keyword evidence="3" id="KW-0547">Nucleotide-binding</keyword>
<feature type="domain" description="ABC transporter" evidence="8">
    <location>
        <begin position="360"/>
        <end position="593"/>
    </location>
</feature>
<evidence type="ECO:0000256" key="3">
    <source>
        <dbReference type="ARBA" id="ARBA00022741"/>
    </source>
</evidence>
<dbReference type="SUPFAM" id="SSF52540">
    <property type="entry name" value="P-loop containing nucleoside triphosphate hydrolases"/>
    <property type="match status" value="1"/>
</dbReference>
<dbReference type="SMART" id="SM00382">
    <property type="entry name" value="AAA"/>
    <property type="match status" value="1"/>
</dbReference>
<sequence length="600" mass="66990">MSNPPSRYDQHFIKDALRQHKPKLWRAHLIALFTTLCAIPIPLLLPLLVDEVLLQQPGAVVAWVNAWAPVSWQQPVGYVVLISVVTVILRLLAVVLGVWQGREFTQISKQITYRMREGVLRQLQRLSMREYETLGSGAVASRLVVDMDTVDTFLGSTVSRLLIASLSVLGASLILLVMHWQLALFILFLNPIVVYFTMVLGKRVKELKRNENRAYELFQGALTETLEAIQQIRASNRDEHYISRLLQMARQVRDDSSAYAWKSDAASKLSFVVFLIGFDLFRALAMFMVLFAGLSIGEMFAVFGYLWFMMGPVQEVLNIQYAYFGAKAALQRINSLMALEVEPDYPPQQDPFQGRRSVSVRVDNLHFSYAGGEPVLKGVSLALQAGEKVALVGASGGGKSTLVQMLLGLYPADEGRIEYQGVALQQIGLNRVREKVVTVLQQPALFNGTIRDNLCMGREYNEEALWQALTVAQLADYVKGLEQRLDTLVGRQGIRLSGGQRQRLAIARMVLADPSVVILDEATSALDAQTEYDLHQALNSFLAGRTTLIIAHRLSAVKQADRVYVFEDGHIIEQGGHEQLLQAKGLYARLYGELQSLEGK</sequence>
<comment type="subcellular location">
    <subcellularLocation>
        <location evidence="1">Cell membrane</location>
        <topology evidence="1">Multi-pass membrane protein</topology>
    </subcellularLocation>
</comment>
<dbReference type="Proteomes" id="UP001589628">
    <property type="component" value="Unassembled WGS sequence"/>
</dbReference>
<dbReference type="InterPro" id="IPR039421">
    <property type="entry name" value="Type_1_exporter"/>
</dbReference>
<dbReference type="SUPFAM" id="SSF90123">
    <property type="entry name" value="ABC transporter transmembrane region"/>
    <property type="match status" value="1"/>
</dbReference>
<keyword evidence="11" id="KW-1185">Reference proteome</keyword>
<dbReference type="PROSITE" id="PS50929">
    <property type="entry name" value="ABC_TM1F"/>
    <property type="match status" value="1"/>
</dbReference>
<evidence type="ECO:0000256" key="4">
    <source>
        <dbReference type="ARBA" id="ARBA00022840"/>
    </source>
</evidence>
<dbReference type="PROSITE" id="PS50893">
    <property type="entry name" value="ABC_TRANSPORTER_2"/>
    <property type="match status" value="1"/>
</dbReference>
<organism evidence="10 11">
    <name type="scientific">Balneatrix alpica</name>
    <dbReference type="NCBI Taxonomy" id="75684"/>
    <lineage>
        <taxon>Bacteria</taxon>
        <taxon>Pseudomonadati</taxon>
        <taxon>Pseudomonadota</taxon>
        <taxon>Gammaproteobacteria</taxon>
        <taxon>Oceanospirillales</taxon>
        <taxon>Balneatrichaceae</taxon>
        <taxon>Balneatrix</taxon>
    </lineage>
</organism>
<dbReference type="InterPro" id="IPR036640">
    <property type="entry name" value="ABC1_TM_sf"/>
</dbReference>